<sequence>MDKSNQHSVFTRQLLLLISAIVVAFSLFCLLPQSTLQAQVVTHAPKFSGKVKVPQKVGETKVQAYYSIEKLKDNVYHINDYSKSPGGKNGLNPASMYLIKGSEKSLLIDAGNKNIKARKELLAIVNQLRGTTPLEIAVTHNHEDHTGQLAAFKANTIYYPAKDKIKKQHYTNNYAWIKEGDVLDLGNYKFTVYETPAHTPGSVTYVDQKHSLIASGDSIGSTFVWLFDKKSLNTYQKTLKHLYAQVKNLKDPTFMPGHKWQTDPANKKRGPKFTPDNKPMTMQYLKDMITLTAKIKDGTAKSHKYYVDGKKRGKAYIYHHAMICMIDN</sequence>
<accession>A0ABQ5JJV5</accession>
<feature type="domain" description="Metallo-beta-lactamase" evidence="6">
    <location>
        <begin position="93"/>
        <end position="258"/>
    </location>
</feature>
<dbReference type="EMBL" id="BQXH01000012">
    <property type="protein sequence ID" value="GKS81757.1"/>
    <property type="molecule type" value="Genomic_DNA"/>
</dbReference>
<keyword evidence="2" id="KW-0479">Metal-binding</keyword>
<comment type="cofactor">
    <cofactor evidence="1">
        <name>Zn(2+)</name>
        <dbReference type="ChEBI" id="CHEBI:29105"/>
    </cofactor>
</comment>
<evidence type="ECO:0000313" key="7">
    <source>
        <dbReference type="EMBL" id="GKS81757.1"/>
    </source>
</evidence>
<dbReference type="InterPro" id="IPR036866">
    <property type="entry name" value="RibonucZ/Hydroxyglut_hydro"/>
</dbReference>
<evidence type="ECO:0000259" key="6">
    <source>
        <dbReference type="SMART" id="SM00849"/>
    </source>
</evidence>
<dbReference type="Gene3D" id="3.60.15.10">
    <property type="entry name" value="Ribonuclease Z/Hydroxyacylglutathione hydrolase-like"/>
    <property type="match status" value="1"/>
</dbReference>
<dbReference type="SUPFAM" id="SSF56281">
    <property type="entry name" value="Metallo-hydrolase/oxidoreductase"/>
    <property type="match status" value="1"/>
</dbReference>
<gene>
    <name evidence="7" type="ORF">LPAF129_14430</name>
</gene>
<dbReference type="PANTHER" id="PTHR46233:SF3">
    <property type="entry name" value="HYDROXYACYLGLUTATHIONE HYDROLASE GLOC"/>
    <property type="match status" value="1"/>
</dbReference>
<comment type="caution">
    <text evidence="7">The sequence shown here is derived from an EMBL/GenBank/DDBJ whole genome shotgun (WGS) entry which is preliminary data.</text>
</comment>
<evidence type="ECO:0000256" key="1">
    <source>
        <dbReference type="ARBA" id="ARBA00001947"/>
    </source>
</evidence>
<feature type="region of interest" description="Disordered" evidence="5">
    <location>
        <begin position="257"/>
        <end position="276"/>
    </location>
</feature>
<dbReference type="InterPro" id="IPR001279">
    <property type="entry name" value="Metallo-B-lactamas"/>
</dbReference>
<protein>
    <recommendedName>
        <fullName evidence="6">Metallo-beta-lactamase domain-containing protein</fullName>
    </recommendedName>
</protein>
<evidence type="ECO:0000313" key="8">
    <source>
        <dbReference type="Proteomes" id="UP001055149"/>
    </source>
</evidence>
<keyword evidence="3" id="KW-0378">Hydrolase</keyword>
<evidence type="ECO:0000256" key="3">
    <source>
        <dbReference type="ARBA" id="ARBA00022801"/>
    </source>
</evidence>
<dbReference type="RefSeq" id="WP_244055501.1">
    <property type="nucleotide sequence ID" value="NZ_BQXH01000012.1"/>
</dbReference>
<dbReference type="Proteomes" id="UP001055149">
    <property type="component" value="Unassembled WGS sequence"/>
</dbReference>
<organism evidence="7 8">
    <name type="scientific">Ligilactobacillus pabuli</name>
    <dbReference type="NCBI Taxonomy" id="2886039"/>
    <lineage>
        <taxon>Bacteria</taxon>
        <taxon>Bacillati</taxon>
        <taxon>Bacillota</taxon>
        <taxon>Bacilli</taxon>
        <taxon>Lactobacillales</taxon>
        <taxon>Lactobacillaceae</taxon>
        <taxon>Ligilactobacillus</taxon>
    </lineage>
</organism>
<dbReference type="Pfam" id="PF00753">
    <property type="entry name" value="Lactamase_B"/>
    <property type="match status" value="1"/>
</dbReference>
<evidence type="ECO:0000256" key="5">
    <source>
        <dbReference type="SAM" id="MobiDB-lite"/>
    </source>
</evidence>
<dbReference type="SMART" id="SM00849">
    <property type="entry name" value="Lactamase_B"/>
    <property type="match status" value="1"/>
</dbReference>
<name>A0ABQ5JJV5_9LACO</name>
<dbReference type="InterPro" id="IPR051453">
    <property type="entry name" value="MBL_Glyoxalase_II"/>
</dbReference>
<keyword evidence="4" id="KW-0862">Zinc</keyword>
<dbReference type="PANTHER" id="PTHR46233">
    <property type="entry name" value="HYDROXYACYLGLUTATHIONE HYDROLASE GLOC"/>
    <property type="match status" value="1"/>
</dbReference>
<keyword evidence="8" id="KW-1185">Reference proteome</keyword>
<proteinExistence type="predicted"/>
<reference evidence="7" key="1">
    <citation type="journal article" date="2022" name="Int. J. Syst. Evol. Microbiol.">
        <title>A novel species of lactic acid bacteria, Ligilactobacillus pabuli sp. nov., isolated from alfalfa silage.</title>
        <authorList>
            <person name="Tohno M."/>
            <person name="Tanizawa Y."/>
            <person name="Sawada H."/>
            <person name="Sakamoto M."/>
            <person name="Ohkuma M."/>
            <person name="Kobayashi H."/>
        </authorList>
    </citation>
    <scope>NUCLEOTIDE SEQUENCE</scope>
    <source>
        <strain evidence="7">AF129</strain>
    </source>
</reference>
<evidence type="ECO:0000256" key="2">
    <source>
        <dbReference type="ARBA" id="ARBA00022723"/>
    </source>
</evidence>
<evidence type="ECO:0000256" key="4">
    <source>
        <dbReference type="ARBA" id="ARBA00022833"/>
    </source>
</evidence>